<dbReference type="InterPro" id="IPR016181">
    <property type="entry name" value="Acyl_CoA_acyltransferase"/>
</dbReference>
<keyword evidence="2" id="KW-0808">Transferase</keyword>
<feature type="domain" description="N-acetyltransferase" evidence="1">
    <location>
        <begin position="41"/>
        <end position="127"/>
    </location>
</feature>
<evidence type="ECO:0000259" key="1">
    <source>
        <dbReference type="Pfam" id="PF13302"/>
    </source>
</evidence>
<evidence type="ECO:0000313" key="2">
    <source>
        <dbReference type="EMBL" id="TLS48472.1"/>
    </source>
</evidence>
<protein>
    <submittedName>
        <fullName evidence="2">GNAT family N-acetyltransferase</fullName>
    </submittedName>
</protein>
<sequence>MGECPLTFEFLEGFDRIRGEEIDLSLAFKAPGIEEIGIVPSYIFDIVLHGTYEVVGRIDVRIGMNRNLYYGGHIGYSVEEAYRGRGFAAKACRLVRRVAVAHGMRTALITCNPENAASRKTCENIGAVLQDIVDLPPDNDMYREGERRKCVYEWKLED</sequence>
<name>A0A5R9FWR8_9BACL</name>
<organism evidence="2 3">
    <name type="scientific">Paenibacillus antri</name>
    <dbReference type="NCBI Taxonomy" id="2582848"/>
    <lineage>
        <taxon>Bacteria</taxon>
        <taxon>Bacillati</taxon>
        <taxon>Bacillota</taxon>
        <taxon>Bacilli</taxon>
        <taxon>Bacillales</taxon>
        <taxon>Paenibacillaceae</taxon>
        <taxon>Paenibacillus</taxon>
    </lineage>
</organism>
<accession>A0A5R9FWR8</accession>
<reference evidence="2 3" key="1">
    <citation type="submission" date="2019-05" db="EMBL/GenBank/DDBJ databases">
        <authorList>
            <person name="Narsing Rao M.P."/>
            <person name="Li W.J."/>
        </authorList>
    </citation>
    <scope>NUCLEOTIDE SEQUENCE [LARGE SCALE GENOMIC DNA]</scope>
    <source>
        <strain evidence="2 3">SYSU_K30003</strain>
    </source>
</reference>
<dbReference type="PANTHER" id="PTHR39173:SF1">
    <property type="entry name" value="ACETYLTRANSFERASE"/>
    <property type="match status" value="1"/>
</dbReference>
<gene>
    <name evidence="2" type="ORF">FE782_30520</name>
</gene>
<dbReference type="Gene3D" id="3.40.630.30">
    <property type="match status" value="1"/>
</dbReference>
<evidence type="ECO:0000313" key="3">
    <source>
        <dbReference type="Proteomes" id="UP000309676"/>
    </source>
</evidence>
<dbReference type="SUPFAM" id="SSF55729">
    <property type="entry name" value="Acyl-CoA N-acyltransferases (Nat)"/>
    <property type="match status" value="1"/>
</dbReference>
<dbReference type="Proteomes" id="UP000309676">
    <property type="component" value="Unassembled WGS sequence"/>
</dbReference>
<proteinExistence type="predicted"/>
<dbReference type="PANTHER" id="PTHR39173">
    <property type="entry name" value="ACETYLTRANSFERASE"/>
    <property type="match status" value="1"/>
</dbReference>
<dbReference type="GO" id="GO:0016747">
    <property type="term" value="F:acyltransferase activity, transferring groups other than amino-acyl groups"/>
    <property type="evidence" value="ECO:0007669"/>
    <property type="project" value="InterPro"/>
</dbReference>
<dbReference type="AlphaFoldDB" id="A0A5R9FWR8"/>
<dbReference type="Pfam" id="PF13302">
    <property type="entry name" value="Acetyltransf_3"/>
    <property type="match status" value="1"/>
</dbReference>
<keyword evidence="3" id="KW-1185">Reference proteome</keyword>
<dbReference type="OrthoDB" id="9797989at2"/>
<dbReference type="InterPro" id="IPR000182">
    <property type="entry name" value="GNAT_dom"/>
</dbReference>
<comment type="caution">
    <text evidence="2">The sequence shown here is derived from an EMBL/GenBank/DDBJ whole genome shotgun (WGS) entry which is preliminary data.</text>
</comment>
<dbReference type="EMBL" id="VCIW01000035">
    <property type="protein sequence ID" value="TLS48472.1"/>
    <property type="molecule type" value="Genomic_DNA"/>
</dbReference>